<keyword evidence="9" id="KW-0833">Ubl conjugation pathway</keyword>
<dbReference type="PANTHER" id="PTHR24103">
    <property type="entry name" value="E3 UBIQUITIN-PROTEIN LIGASE TRIM"/>
    <property type="match status" value="1"/>
</dbReference>
<keyword evidence="6" id="KW-0963">Cytoplasm</keyword>
<evidence type="ECO:0000256" key="3">
    <source>
        <dbReference type="ARBA" id="ARBA00004906"/>
    </source>
</evidence>
<evidence type="ECO:0000313" key="14">
    <source>
        <dbReference type="EMBL" id="ELR44799.1"/>
    </source>
</evidence>
<dbReference type="GO" id="GO:0008270">
    <property type="term" value="F:zinc ion binding"/>
    <property type="evidence" value="ECO:0007669"/>
    <property type="project" value="UniProtKB-KW"/>
</dbReference>
<dbReference type="GO" id="GO:0005737">
    <property type="term" value="C:cytoplasm"/>
    <property type="evidence" value="ECO:0007669"/>
    <property type="project" value="UniProtKB-SubCell"/>
</dbReference>
<keyword evidence="7" id="KW-0808">Transferase</keyword>
<evidence type="ECO:0000256" key="11">
    <source>
        <dbReference type="ARBA" id="ARBA00023054"/>
    </source>
</evidence>
<comment type="subcellular location">
    <subcellularLocation>
        <location evidence="2">Cytoplasm</location>
    </subcellularLocation>
</comment>
<gene>
    <name evidence="14" type="ORF">M91_09089</name>
</gene>
<evidence type="ECO:0000313" key="15">
    <source>
        <dbReference type="Proteomes" id="UP000011080"/>
    </source>
</evidence>
<name>L8HNE7_9CETA</name>
<evidence type="ECO:0000256" key="6">
    <source>
        <dbReference type="ARBA" id="ARBA00022490"/>
    </source>
</evidence>
<evidence type="ECO:0000256" key="8">
    <source>
        <dbReference type="ARBA" id="ARBA00022771"/>
    </source>
</evidence>
<reference evidence="14 15" key="1">
    <citation type="journal article" date="2012" name="Nat. Genet.">
        <title>The yak genome and adaptation to life at high altitude.</title>
        <authorList>
            <person name="Qiu Q."/>
            <person name="Zhang G."/>
            <person name="Ma T."/>
            <person name="Qian W."/>
            <person name="Wang J."/>
            <person name="Ye Z."/>
            <person name="Cao C."/>
            <person name="Hu Q."/>
            <person name="Kim J."/>
            <person name="Larkin D.M."/>
            <person name="Auvil L."/>
            <person name="Capitanu B."/>
            <person name="Ma J."/>
            <person name="Lewin H.A."/>
            <person name="Qian X."/>
            <person name="Lang Y."/>
            <person name="Zhou R."/>
            <person name="Wang L."/>
            <person name="Wang K."/>
            <person name="Xia J."/>
            <person name="Liao S."/>
            <person name="Pan S."/>
            <person name="Lu X."/>
            <person name="Hou H."/>
            <person name="Wang Y."/>
            <person name="Zang X."/>
            <person name="Yin Y."/>
            <person name="Ma H."/>
            <person name="Zhang J."/>
            <person name="Wang Z."/>
            <person name="Zhang Y."/>
            <person name="Zhang D."/>
            <person name="Yonezawa T."/>
            <person name="Hasegawa M."/>
            <person name="Zhong Y."/>
            <person name="Liu W."/>
            <person name="Zhang Y."/>
            <person name="Huang Z."/>
            <person name="Zhang S."/>
            <person name="Long R."/>
            <person name="Yang H."/>
            <person name="Wang J."/>
            <person name="Lenstra J.A."/>
            <person name="Cooper D.N."/>
            <person name="Wu Y."/>
            <person name="Wang J."/>
            <person name="Shi P."/>
            <person name="Wang J."/>
            <person name="Liu J."/>
        </authorList>
    </citation>
    <scope>NUCLEOTIDE SEQUENCE [LARGE SCALE GENOMIC DNA]</scope>
    <source>
        <strain evidence="15">yakQH1</strain>
    </source>
</reference>
<feature type="non-terminal residue" evidence="14">
    <location>
        <position position="124"/>
    </location>
</feature>
<feature type="domain" description="B box-type" evidence="13">
    <location>
        <begin position="74"/>
        <end position="116"/>
    </location>
</feature>
<dbReference type="STRING" id="72004.ENSBMUP00000020570"/>
<dbReference type="GO" id="GO:0061630">
    <property type="term" value="F:ubiquitin protein ligase activity"/>
    <property type="evidence" value="ECO:0007669"/>
    <property type="project" value="UniProtKB-EC"/>
</dbReference>
<sequence length="124" mass="13684">QDKAVCPLCRAQEGDPVGGSCVHISCSCSAASRDPEASLSRSASCPRCQDLLPGKSHGSREWQEGLQMASLNPKSLPQCERHMKQAQLLFCEDHGELICLICRLSQEHRGHRVRPIEEAALEYK</sequence>
<dbReference type="EC" id="2.3.2.27" evidence="5"/>
<evidence type="ECO:0000256" key="5">
    <source>
        <dbReference type="ARBA" id="ARBA00012483"/>
    </source>
</evidence>
<keyword evidence="8 12" id="KW-0863">Zinc-finger</keyword>
<comment type="catalytic activity">
    <reaction evidence="1">
        <text>S-ubiquitinyl-[E2 ubiquitin-conjugating enzyme]-L-cysteine + [acceptor protein]-L-lysine = [E2 ubiquitin-conjugating enzyme]-L-cysteine + N(6)-ubiquitinyl-[acceptor protein]-L-lysine.</text>
        <dbReference type="EC" id="2.3.2.27"/>
    </reaction>
</comment>
<dbReference type="PROSITE" id="PS50119">
    <property type="entry name" value="ZF_BBOX"/>
    <property type="match status" value="1"/>
</dbReference>
<comment type="pathway">
    <text evidence="3">Protein modification; protein ubiquitination.</text>
</comment>
<keyword evidence="8 12" id="KW-0479">Metal-binding</keyword>
<dbReference type="PRINTS" id="PR01406">
    <property type="entry name" value="BBOXZNFINGER"/>
</dbReference>
<evidence type="ECO:0000256" key="10">
    <source>
        <dbReference type="ARBA" id="ARBA00022833"/>
    </source>
</evidence>
<dbReference type="SUPFAM" id="SSF57850">
    <property type="entry name" value="RING/U-box"/>
    <property type="match status" value="1"/>
</dbReference>
<dbReference type="EMBL" id="JH885327">
    <property type="protein sequence ID" value="ELR44799.1"/>
    <property type="molecule type" value="Genomic_DNA"/>
</dbReference>
<dbReference type="Pfam" id="PF00643">
    <property type="entry name" value="zf-B_box"/>
    <property type="match status" value="1"/>
</dbReference>
<accession>L8HNE7</accession>
<evidence type="ECO:0000256" key="12">
    <source>
        <dbReference type="PROSITE-ProRule" id="PRU00024"/>
    </source>
</evidence>
<evidence type="ECO:0000256" key="9">
    <source>
        <dbReference type="ARBA" id="ARBA00022786"/>
    </source>
</evidence>
<evidence type="ECO:0000256" key="7">
    <source>
        <dbReference type="ARBA" id="ARBA00022679"/>
    </source>
</evidence>
<protein>
    <recommendedName>
        <fullName evidence="5">RING-type E3 ubiquitin transferase</fullName>
        <ecNumber evidence="5">2.3.2.27</ecNumber>
    </recommendedName>
</protein>
<evidence type="ECO:0000256" key="2">
    <source>
        <dbReference type="ARBA" id="ARBA00004496"/>
    </source>
</evidence>
<dbReference type="Gene3D" id="3.30.160.60">
    <property type="entry name" value="Classic Zinc Finger"/>
    <property type="match status" value="1"/>
</dbReference>
<dbReference type="AlphaFoldDB" id="L8HNE7"/>
<dbReference type="Proteomes" id="UP000011080">
    <property type="component" value="Unassembled WGS sequence"/>
</dbReference>
<dbReference type="InterPro" id="IPR000315">
    <property type="entry name" value="Znf_B-box"/>
</dbReference>
<dbReference type="SUPFAM" id="SSF57845">
    <property type="entry name" value="B-box zinc-binding domain"/>
    <property type="match status" value="1"/>
</dbReference>
<dbReference type="SMART" id="SM00336">
    <property type="entry name" value="BBOX"/>
    <property type="match status" value="1"/>
</dbReference>
<keyword evidence="11" id="KW-0175">Coiled coil</keyword>
<proteinExistence type="inferred from homology"/>
<evidence type="ECO:0000256" key="1">
    <source>
        <dbReference type="ARBA" id="ARBA00000900"/>
    </source>
</evidence>
<evidence type="ECO:0000259" key="13">
    <source>
        <dbReference type="PROSITE" id="PS50119"/>
    </source>
</evidence>
<organism evidence="14 15">
    <name type="scientific">Bos mutus</name>
    <name type="common">wild yak</name>
    <dbReference type="NCBI Taxonomy" id="72004"/>
    <lineage>
        <taxon>Eukaryota</taxon>
        <taxon>Metazoa</taxon>
        <taxon>Chordata</taxon>
        <taxon>Craniata</taxon>
        <taxon>Vertebrata</taxon>
        <taxon>Euteleostomi</taxon>
        <taxon>Mammalia</taxon>
        <taxon>Eutheria</taxon>
        <taxon>Laurasiatheria</taxon>
        <taxon>Artiodactyla</taxon>
        <taxon>Ruminantia</taxon>
        <taxon>Pecora</taxon>
        <taxon>Bovidae</taxon>
        <taxon>Bovinae</taxon>
        <taxon>Bos</taxon>
    </lineage>
</organism>
<keyword evidence="10" id="KW-0862">Zinc</keyword>
<dbReference type="InterPro" id="IPR020457">
    <property type="entry name" value="Znf_B-box_chordata"/>
</dbReference>
<dbReference type="InterPro" id="IPR050143">
    <property type="entry name" value="TRIM/RBCC"/>
</dbReference>
<comment type="similarity">
    <text evidence="4">Belongs to the TRIM/RBCC family.</text>
</comment>
<feature type="non-terminal residue" evidence="14">
    <location>
        <position position="1"/>
    </location>
</feature>
<evidence type="ECO:0000256" key="4">
    <source>
        <dbReference type="ARBA" id="ARBA00008518"/>
    </source>
</evidence>